<accession>A0A5B7YDW0</accession>
<dbReference type="GO" id="GO:0006144">
    <property type="term" value="P:purine nucleobase metabolic process"/>
    <property type="evidence" value="ECO:0007669"/>
    <property type="project" value="UniProtKB-KW"/>
</dbReference>
<evidence type="ECO:0000259" key="7">
    <source>
        <dbReference type="Pfam" id="PF09349"/>
    </source>
</evidence>
<comment type="catalytic activity">
    <reaction evidence="1">
        <text>5-hydroxy-2-oxo-4-ureido-2,5-dihydro-1H-imidazole-5-carboxylate + H(+) = (S)-allantoin + CO2</text>
        <dbReference type="Rhea" id="RHEA:26301"/>
        <dbReference type="ChEBI" id="CHEBI:15378"/>
        <dbReference type="ChEBI" id="CHEBI:15678"/>
        <dbReference type="ChEBI" id="CHEBI:16526"/>
        <dbReference type="ChEBI" id="CHEBI:58639"/>
        <dbReference type="EC" id="4.1.1.97"/>
    </reaction>
</comment>
<dbReference type="InterPro" id="IPR036778">
    <property type="entry name" value="OHCU_decarboxylase_sf"/>
</dbReference>
<evidence type="ECO:0000256" key="4">
    <source>
        <dbReference type="ARBA" id="ARBA00022631"/>
    </source>
</evidence>
<keyword evidence="4" id="KW-0659">Purine metabolism</keyword>
<dbReference type="Proteomes" id="UP000304912">
    <property type="component" value="Chromosome"/>
</dbReference>
<gene>
    <name evidence="8" type="ORF">FBQ74_10465</name>
</gene>
<dbReference type="OrthoDB" id="9800909at2"/>
<dbReference type="GO" id="GO:0019628">
    <property type="term" value="P:urate catabolic process"/>
    <property type="evidence" value="ECO:0007669"/>
    <property type="project" value="TreeGrafter"/>
</dbReference>
<organism evidence="8 9">
    <name type="scientific">Salinimonas iocasae</name>
    <dbReference type="NCBI Taxonomy" id="2572577"/>
    <lineage>
        <taxon>Bacteria</taxon>
        <taxon>Pseudomonadati</taxon>
        <taxon>Pseudomonadota</taxon>
        <taxon>Gammaproteobacteria</taxon>
        <taxon>Alteromonadales</taxon>
        <taxon>Alteromonadaceae</taxon>
        <taxon>Alteromonas/Salinimonas group</taxon>
        <taxon>Salinimonas</taxon>
    </lineage>
</organism>
<sequence length="150" mass="17041">MTLDKLNTMSLAGASDWLSHICAARSWISCMVESRPYKSVQAVREAASKHWESLSDSDYREALAAEPVLKISMIADEVSADKKLTFNTLNVEYLKKHGFIFITSIRQRSVEDVINELDERLSRPTDDELSTAKTSFSKLIEKRLQNRLDS</sequence>
<evidence type="ECO:0000256" key="6">
    <source>
        <dbReference type="ARBA" id="ARBA00023239"/>
    </source>
</evidence>
<keyword evidence="5" id="KW-0210">Decarboxylase</keyword>
<evidence type="ECO:0000313" key="8">
    <source>
        <dbReference type="EMBL" id="QCZ93882.1"/>
    </source>
</evidence>
<protein>
    <recommendedName>
        <fullName evidence="3">2-oxo-4-hydroxy-4-carboxy-5-ureidoimidazoline decarboxylase</fullName>
        <ecNumber evidence="3">4.1.1.97</ecNumber>
    </recommendedName>
</protein>
<feature type="domain" description="Oxo-4-hydroxy-4-carboxy-5-ureidoimidazoline decarboxylase" evidence="7">
    <location>
        <begin position="7"/>
        <end position="145"/>
    </location>
</feature>
<reference evidence="8 9" key="1">
    <citation type="submission" date="2019-04" db="EMBL/GenBank/DDBJ databases">
        <title>Salinimonas iocasae sp. nov., a halophilic bacterium isolated from the outer tube casing of tubeworms in Okinawa Trough.</title>
        <authorList>
            <person name="Zhang H."/>
            <person name="Wang H."/>
            <person name="Li C."/>
        </authorList>
    </citation>
    <scope>NUCLEOTIDE SEQUENCE [LARGE SCALE GENOMIC DNA]</scope>
    <source>
        <strain evidence="8 9">KX18D6</strain>
    </source>
</reference>
<evidence type="ECO:0000313" key="9">
    <source>
        <dbReference type="Proteomes" id="UP000304912"/>
    </source>
</evidence>
<proteinExistence type="predicted"/>
<comment type="pathway">
    <text evidence="2">Purine metabolism; urate degradation; (S)-allantoin from urate: step 3/3.</text>
</comment>
<dbReference type="EC" id="4.1.1.97" evidence="3"/>
<evidence type="ECO:0000256" key="1">
    <source>
        <dbReference type="ARBA" id="ARBA00001163"/>
    </source>
</evidence>
<keyword evidence="9" id="KW-1185">Reference proteome</keyword>
<dbReference type="Gene3D" id="1.10.3330.10">
    <property type="entry name" value="Oxo-4-hydroxy-4-carboxy-5-ureidoimidazoline decarboxylase"/>
    <property type="match status" value="1"/>
</dbReference>
<dbReference type="SUPFAM" id="SSF158694">
    <property type="entry name" value="UraD-Like"/>
    <property type="match status" value="1"/>
</dbReference>
<name>A0A5B7YDW0_9ALTE</name>
<evidence type="ECO:0000256" key="2">
    <source>
        <dbReference type="ARBA" id="ARBA00004754"/>
    </source>
</evidence>
<evidence type="ECO:0000256" key="3">
    <source>
        <dbReference type="ARBA" id="ARBA00012257"/>
    </source>
</evidence>
<dbReference type="RefSeq" id="WP_139756624.1">
    <property type="nucleotide sequence ID" value="NZ_CP039852.1"/>
</dbReference>
<dbReference type="KEGG" id="salk:FBQ74_10465"/>
<dbReference type="Pfam" id="PF09349">
    <property type="entry name" value="OHCU_decarbox"/>
    <property type="match status" value="1"/>
</dbReference>
<keyword evidence="6" id="KW-0456">Lyase</keyword>
<dbReference type="InterPro" id="IPR018020">
    <property type="entry name" value="OHCU_decarboxylase"/>
</dbReference>
<evidence type="ECO:0000256" key="5">
    <source>
        <dbReference type="ARBA" id="ARBA00022793"/>
    </source>
</evidence>
<dbReference type="PANTHER" id="PTHR43466:SF1">
    <property type="entry name" value="2-OXO-4-HYDROXY-4-CARBOXY-5-UREIDOIMIDAZOLINE DECARBOXYLASE-RELATED"/>
    <property type="match status" value="1"/>
</dbReference>
<dbReference type="AlphaFoldDB" id="A0A5B7YDW0"/>
<dbReference type="EMBL" id="CP039852">
    <property type="protein sequence ID" value="QCZ93882.1"/>
    <property type="molecule type" value="Genomic_DNA"/>
</dbReference>
<dbReference type="PANTHER" id="PTHR43466">
    <property type="entry name" value="2-OXO-4-HYDROXY-4-CARBOXY-5-UREIDOIMIDAZOLINE DECARBOXYLASE-RELATED"/>
    <property type="match status" value="1"/>
</dbReference>
<dbReference type="GO" id="GO:0051997">
    <property type="term" value="F:2-oxo-4-hydroxy-4-carboxy-5-ureidoimidazoline decarboxylase activity"/>
    <property type="evidence" value="ECO:0007669"/>
    <property type="project" value="UniProtKB-EC"/>
</dbReference>